<name>A0A8H4RWE4_9HELO</name>
<proteinExistence type="predicted"/>
<dbReference type="AlphaFoldDB" id="A0A8H4RWE4"/>
<evidence type="ECO:0000313" key="2">
    <source>
        <dbReference type="Proteomes" id="UP000566819"/>
    </source>
</evidence>
<dbReference type="EMBL" id="JAAMPI010000075">
    <property type="protein sequence ID" value="KAF4636234.1"/>
    <property type="molecule type" value="Genomic_DNA"/>
</dbReference>
<comment type="caution">
    <text evidence="1">The sequence shown here is derived from an EMBL/GenBank/DDBJ whole genome shotgun (WGS) entry which is preliminary data.</text>
</comment>
<accession>A0A8H4RWE4</accession>
<sequence>MSAPIANPVTSLTITNPLVLYRSLLSTKQIAPDPAQYRLALRLQGPYSSLKDYSPQTEYGARLKAISRAVKKAPQVDNGSNLAVLGRPLRRDPLFAHIFSERSGERHSP</sequence>
<organism evidence="1 2">
    <name type="scientific">Cudoniella acicularis</name>
    <dbReference type="NCBI Taxonomy" id="354080"/>
    <lineage>
        <taxon>Eukaryota</taxon>
        <taxon>Fungi</taxon>
        <taxon>Dikarya</taxon>
        <taxon>Ascomycota</taxon>
        <taxon>Pezizomycotina</taxon>
        <taxon>Leotiomycetes</taxon>
        <taxon>Helotiales</taxon>
        <taxon>Tricladiaceae</taxon>
        <taxon>Cudoniella</taxon>
    </lineage>
</organism>
<protein>
    <submittedName>
        <fullName evidence="1">Uncharacterized protein</fullName>
    </submittedName>
</protein>
<keyword evidence="2" id="KW-1185">Reference proteome</keyword>
<dbReference type="OrthoDB" id="548867at2759"/>
<reference evidence="1 2" key="1">
    <citation type="submission" date="2020-03" db="EMBL/GenBank/DDBJ databases">
        <title>Draft Genome Sequence of Cudoniella acicularis.</title>
        <authorList>
            <person name="Buettner E."/>
            <person name="Kellner H."/>
        </authorList>
    </citation>
    <scope>NUCLEOTIDE SEQUENCE [LARGE SCALE GENOMIC DNA]</scope>
    <source>
        <strain evidence="1 2">DSM 108380</strain>
    </source>
</reference>
<gene>
    <name evidence="1" type="ORF">G7Y89_g1853</name>
</gene>
<dbReference type="Proteomes" id="UP000566819">
    <property type="component" value="Unassembled WGS sequence"/>
</dbReference>
<evidence type="ECO:0000313" key="1">
    <source>
        <dbReference type="EMBL" id="KAF4636234.1"/>
    </source>
</evidence>